<protein>
    <submittedName>
        <fullName evidence="6">GDSL esterase/lipase At5g55050-like</fullName>
    </submittedName>
</protein>
<keyword evidence="4" id="KW-0732">Signal</keyword>
<evidence type="ECO:0000256" key="4">
    <source>
        <dbReference type="SAM" id="SignalP"/>
    </source>
</evidence>
<feature type="signal peptide" evidence="4">
    <location>
        <begin position="1"/>
        <end position="26"/>
    </location>
</feature>
<keyword evidence="2" id="KW-0378">Hydrolase</keyword>
<evidence type="ECO:0000256" key="3">
    <source>
        <dbReference type="ARBA" id="ARBA00022963"/>
    </source>
</evidence>
<dbReference type="SUPFAM" id="SSF52266">
    <property type="entry name" value="SGNH hydrolase"/>
    <property type="match status" value="1"/>
</dbReference>
<keyword evidence="5" id="KW-1185">Reference proteome</keyword>
<evidence type="ECO:0000313" key="5">
    <source>
        <dbReference type="Proteomes" id="UP000515124"/>
    </source>
</evidence>
<dbReference type="GO" id="GO:0016042">
    <property type="term" value="P:lipid catabolic process"/>
    <property type="evidence" value="ECO:0007669"/>
    <property type="project" value="UniProtKB-KW"/>
</dbReference>
<reference evidence="6" key="1">
    <citation type="submission" date="2025-08" db="UniProtKB">
        <authorList>
            <consortium name="RefSeq"/>
        </authorList>
    </citation>
    <scope>IDENTIFICATION</scope>
</reference>
<dbReference type="GeneID" id="110761387"/>
<comment type="similarity">
    <text evidence="1">Belongs to the 'GDSL' lipolytic enzyme family.</text>
</comment>
<dbReference type="Gene3D" id="3.40.50.1110">
    <property type="entry name" value="SGNH hydrolase"/>
    <property type="match status" value="1"/>
</dbReference>
<dbReference type="Pfam" id="PF00657">
    <property type="entry name" value="Lipase_GDSL"/>
    <property type="match status" value="1"/>
</dbReference>
<proteinExistence type="inferred from homology"/>
<dbReference type="InterPro" id="IPR051058">
    <property type="entry name" value="GDSL_Est/Lipase"/>
</dbReference>
<dbReference type="PANTHER" id="PTHR45648">
    <property type="entry name" value="GDSL LIPASE/ACYLHYDROLASE FAMILY PROTEIN (AFU_ORTHOLOGUE AFUA_4G14700)"/>
    <property type="match status" value="1"/>
</dbReference>
<dbReference type="CDD" id="cd01837">
    <property type="entry name" value="SGNH_plant_lipase_like"/>
    <property type="match status" value="1"/>
</dbReference>
<name>A0A6P5T0G3_PRUAV</name>
<keyword evidence="3" id="KW-0442">Lipid degradation</keyword>
<dbReference type="AlphaFoldDB" id="A0A6P5T0G3"/>
<sequence length="370" mass="40955">MAKGLRSVFSVGLIVLYLGMLGLHECNQPSVPGVYIFGDSTVDVGTNHYLPVSECRSRADFRYNGIDFPHCIPTGRFSNGFNVVDFIATFLGFKMSPPPFLSLLDKNKQLPKRMTRLLSTGVNFASGGSGLLNETGRQWGKVIPFGEQVEQFATVRNKISELLGEEGAAANISKSLFLISVGSNDILEHFAYNSQSGQAYITTLMSTYESRLRNLFDIGAKKFGIISVAQIGCIPLMRNFTQTGVCFEPMNEHAQLFYKALHDMLLKLSSECKGMMYALADAYNMTTPILKNPCKFGFNEVRKACCGKGNFNAEKPCTPMAHVCKNRTDHLFWDQYHPTQAASHLAAQAVYYGDHEFVVPMSFGQLALLP</sequence>
<dbReference type="RefSeq" id="XP_021819543.1">
    <property type="nucleotide sequence ID" value="XM_021963851.1"/>
</dbReference>
<dbReference type="Proteomes" id="UP000515124">
    <property type="component" value="Unplaced"/>
</dbReference>
<evidence type="ECO:0000256" key="1">
    <source>
        <dbReference type="ARBA" id="ARBA00008668"/>
    </source>
</evidence>
<dbReference type="InterPro" id="IPR035669">
    <property type="entry name" value="SGNH_plant_lipase-like"/>
</dbReference>
<accession>A0A6P5T0G3</accession>
<feature type="chain" id="PRO_5027879635" evidence="4">
    <location>
        <begin position="27"/>
        <end position="370"/>
    </location>
</feature>
<evidence type="ECO:0000256" key="2">
    <source>
        <dbReference type="ARBA" id="ARBA00022801"/>
    </source>
</evidence>
<dbReference type="PANTHER" id="PTHR45648:SF182">
    <property type="entry name" value="GDSL ESTERASE_LIPASE"/>
    <property type="match status" value="1"/>
</dbReference>
<dbReference type="InterPro" id="IPR001087">
    <property type="entry name" value="GDSL"/>
</dbReference>
<dbReference type="GO" id="GO:0016788">
    <property type="term" value="F:hydrolase activity, acting on ester bonds"/>
    <property type="evidence" value="ECO:0007669"/>
    <property type="project" value="InterPro"/>
</dbReference>
<organism evidence="5 6">
    <name type="scientific">Prunus avium</name>
    <name type="common">Cherry</name>
    <name type="synonym">Cerasus avium</name>
    <dbReference type="NCBI Taxonomy" id="42229"/>
    <lineage>
        <taxon>Eukaryota</taxon>
        <taxon>Viridiplantae</taxon>
        <taxon>Streptophyta</taxon>
        <taxon>Embryophyta</taxon>
        <taxon>Tracheophyta</taxon>
        <taxon>Spermatophyta</taxon>
        <taxon>Magnoliopsida</taxon>
        <taxon>eudicotyledons</taxon>
        <taxon>Gunneridae</taxon>
        <taxon>Pentapetalae</taxon>
        <taxon>rosids</taxon>
        <taxon>fabids</taxon>
        <taxon>Rosales</taxon>
        <taxon>Rosaceae</taxon>
        <taxon>Amygdaloideae</taxon>
        <taxon>Amygdaleae</taxon>
        <taxon>Prunus</taxon>
    </lineage>
</organism>
<keyword evidence="3" id="KW-0443">Lipid metabolism</keyword>
<dbReference type="Gramene" id="Pav_sc0000813.1_g320.1.mk:mrna">
    <property type="protein sequence ID" value="Pav_sc0000813.1_g320.1.mk:mrna"/>
    <property type="gene ID" value="Pav_sc0000813.1_g320.1.mk"/>
</dbReference>
<dbReference type="InterPro" id="IPR036514">
    <property type="entry name" value="SGNH_hydro_sf"/>
</dbReference>
<dbReference type="KEGG" id="pavi:110761387"/>
<gene>
    <name evidence="6" type="primary">LOC110761387</name>
</gene>
<evidence type="ECO:0000313" key="6">
    <source>
        <dbReference type="RefSeq" id="XP_021819543.1"/>
    </source>
</evidence>